<gene>
    <name evidence="6" type="ORF">SAMN05421790_11038</name>
</gene>
<evidence type="ECO:0000256" key="3">
    <source>
        <dbReference type="ARBA" id="ARBA00022729"/>
    </source>
</evidence>
<dbReference type="OrthoDB" id="9795486at2"/>
<dbReference type="RefSeq" id="WP_076525820.1">
    <property type="nucleotide sequence ID" value="NZ_CP048103.1"/>
</dbReference>
<comment type="subcellular location">
    <subcellularLocation>
        <location evidence="1">Secreted</location>
    </subcellularLocation>
</comment>
<evidence type="ECO:0000313" key="7">
    <source>
        <dbReference type="Proteomes" id="UP000186795"/>
    </source>
</evidence>
<sequence length="446" mass="49285">MKVKVFWAFVASAILVTCYTLYPHELAKEHGADKYIYVSPAGDDRNPGTKSQPLRTLQQASREATAGATVLVRSGVYHEGLHVKHSGTAAKPITFKNYKNEKVVISGKNQKEPEEETALIHVMDKEYITIQGFTIEDLSTSVADATVMGIYVSGTGSHIKIKGNHVRRIETKVEDGNAHGIAVYGTGEMKDIQISDNTIEKLKLGFSESLVLNGDIDGFIIANNIVRQNDNIGIDLIGHEGTAAQNDYVRNGIVEHNIVYNNSSYGNPSYGDDYSAGGIYVDGGSDITIRKNKVHHNDIGIEATSEHKGKYAKKIRITGNEVYDNAFTGISIGGYDDRRGGTMNSTISHNTIYHNDTKGLDGGQLLFQQDTKKNRIEHNILTASDSRLFLVNDSGLNRGNRLTQNVYHKEEGKAGIWIWEGKEFRNFTAYQNSTGHDVDSEYRTLH</sequence>
<dbReference type="GO" id="GO:0016837">
    <property type="term" value="F:carbon-oxygen lyase activity, acting on polysaccharides"/>
    <property type="evidence" value="ECO:0007669"/>
    <property type="project" value="TreeGrafter"/>
</dbReference>
<dbReference type="InterPro" id="IPR006633">
    <property type="entry name" value="Carb-bd_sugar_hydrolysis-dom"/>
</dbReference>
<dbReference type="InterPro" id="IPR006626">
    <property type="entry name" value="PbH1"/>
</dbReference>
<dbReference type="Gene3D" id="2.160.20.10">
    <property type="entry name" value="Single-stranded right-handed beta-helix, Pectin lyase-like"/>
    <property type="match status" value="1"/>
</dbReference>
<name>A0A1N7NTM1_9BACL</name>
<evidence type="ECO:0000256" key="2">
    <source>
        <dbReference type="ARBA" id="ARBA00022525"/>
    </source>
</evidence>
<dbReference type="GO" id="GO:0005576">
    <property type="term" value="C:extracellular region"/>
    <property type="evidence" value="ECO:0007669"/>
    <property type="project" value="UniProtKB-SubCell"/>
</dbReference>
<organism evidence="6 7">
    <name type="scientific">Kroppenstedtia eburnea</name>
    <dbReference type="NCBI Taxonomy" id="714067"/>
    <lineage>
        <taxon>Bacteria</taxon>
        <taxon>Bacillati</taxon>
        <taxon>Bacillota</taxon>
        <taxon>Bacilli</taxon>
        <taxon>Bacillales</taxon>
        <taxon>Thermoactinomycetaceae</taxon>
        <taxon>Kroppenstedtia</taxon>
    </lineage>
</organism>
<reference evidence="7" key="1">
    <citation type="submission" date="2017-01" db="EMBL/GenBank/DDBJ databases">
        <authorList>
            <person name="Varghese N."/>
            <person name="Submissions S."/>
        </authorList>
    </citation>
    <scope>NUCLEOTIDE SEQUENCE [LARGE SCALE GENOMIC DNA]</scope>
    <source>
        <strain evidence="7">DSM 45196</strain>
    </source>
</reference>
<evidence type="ECO:0000256" key="4">
    <source>
        <dbReference type="ARBA" id="ARBA00022737"/>
    </source>
</evidence>
<proteinExistence type="predicted"/>
<keyword evidence="4" id="KW-0677">Repeat</keyword>
<evidence type="ECO:0000313" key="6">
    <source>
        <dbReference type="EMBL" id="SIT01628.1"/>
    </source>
</evidence>
<dbReference type="Pfam" id="PF07602">
    <property type="entry name" value="DUF1565"/>
    <property type="match status" value="1"/>
</dbReference>
<keyword evidence="2" id="KW-0964">Secreted</keyword>
<dbReference type="SUPFAM" id="SSF51126">
    <property type="entry name" value="Pectin lyase-like"/>
    <property type="match status" value="1"/>
</dbReference>
<keyword evidence="3" id="KW-0732">Signal</keyword>
<evidence type="ECO:0000259" key="5">
    <source>
        <dbReference type="SMART" id="SM00722"/>
    </source>
</evidence>
<dbReference type="InterPro" id="IPR052052">
    <property type="entry name" value="Polysaccharide_Lyase_9"/>
</dbReference>
<dbReference type="EMBL" id="FTOD01000010">
    <property type="protein sequence ID" value="SIT01628.1"/>
    <property type="molecule type" value="Genomic_DNA"/>
</dbReference>
<dbReference type="InterPro" id="IPR039448">
    <property type="entry name" value="Beta_helix"/>
</dbReference>
<dbReference type="SMART" id="SM00722">
    <property type="entry name" value="CASH"/>
    <property type="match status" value="1"/>
</dbReference>
<dbReference type="InterPro" id="IPR011050">
    <property type="entry name" value="Pectin_lyase_fold/virulence"/>
</dbReference>
<dbReference type="Pfam" id="PF13229">
    <property type="entry name" value="Beta_helix"/>
    <property type="match status" value="1"/>
</dbReference>
<evidence type="ECO:0000256" key="1">
    <source>
        <dbReference type="ARBA" id="ARBA00004613"/>
    </source>
</evidence>
<dbReference type="InterPro" id="IPR012334">
    <property type="entry name" value="Pectin_lyas_fold"/>
</dbReference>
<dbReference type="SMART" id="SM00710">
    <property type="entry name" value="PbH1"/>
    <property type="match status" value="8"/>
</dbReference>
<dbReference type="PANTHER" id="PTHR40088:SF2">
    <property type="entry name" value="SECRETED SUGAR HYDROLASE"/>
    <property type="match status" value="1"/>
</dbReference>
<dbReference type="Proteomes" id="UP000186795">
    <property type="component" value="Unassembled WGS sequence"/>
</dbReference>
<dbReference type="AlphaFoldDB" id="A0A1N7NTM1"/>
<protein>
    <submittedName>
        <fullName evidence="6">Parallel beta-helix repeat (Two copies)</fullName>
    </submittedName>
</protein>
<dbReference type="InterPro" id="IPR011459">
    <property type="entry name" value="DUF1565"/>
</dbReference>
<dbReference type="PANTHER" id="PTHR40088">
    <property type="entry name" value="PECTATE LYASE (EUROFUNG)"/>
    <property type="match status" value="1"/>
</dbReference>
<accession>A0A1N7NTM1</accession>
<feature type="domain" description="Carbohydrate-binding/sugar hydrolysis" evidence="5">
    <location>
        <begin position="72"/>
        <end position="237"/>
    </location>
</feature>
<keyword evidence="7" id="KW-1185">Reference proteome</keyword>